<dbReference type="RefSeq" id="WP_123690870.1">
    <property type="nucleotide sequence ID" value="NZ_AP019700.1"/>
</dbReference>
<name>A0A3N1LIS8_9PROT</name>
<dbReference type="InterPro" id="IPR017663">
    <property type="entry name" value="ABC_2-AEP-bd"/>
</dbReference>
<organism evidence="4 5">
    <name type="scientific">Stella humosa</name>
    <dbReference type="NCBI Taxonomy" id="94"/>
    <lineage>
        <taxon>Bacteria</taxon>
        <taxon>Pseudomonadati</taxon>
        <taxon>Pseudomonadota</taxon>
        <taxon>Alphaproteobacteria</taxon>
        <taxon>Rhodospirillales</taxon>
        <taxon>Stellaceae</taxon>
        <taxon>Stella</taxon>
    </lineage>
</organism>
<keyword evidence="2" id="KW-0479">Metal-binding</keyword>
<dbReference type="SUPFAM" id="SSF53850">
    <property type="entry name" value="Periplasmic binding protein-like II"/>
    <property type="match status" value="1"/>
</dbReference>
<dbReference type="GO" id="GO:0030288">
    <property type="term" value="C:outer membrane-bounded periplasmic space"/>
    <property type="evidence" value="ECO:0007669"/>
    <property type="project" value="TreeGrafter"/>
</dbReference>
<dbReference type="PANTHER" id="PTHR30006:SF2">
    <property type="entry name" value="ABC TRANSPORTER SUBSTRATE-BINDING PROTEIN"/>
    <property type="match status" value="1"/>
</dbReference>
<dbReference type="GO" id="GO:0030975">
    <property type="term" value="F:thiamine binding"/>
    <property type="evidence" value="ECO:0007669"/>
    <property type="project" value="TreeGrafter"/>
</dbReference>
<dbReference type="EMBL" id="RJKX01000014">
    <property type="protein sequence ID" value="ROP91190.1"/>
    <property type="molecule type" value="Genomic_DNA"/>
</dbReference>
<dbReference type="Gene3D" id="3.40.190.10">
    <property type="entry name" value="Periplasmic binding protein-like II"/>
    <property type="match status" value="2"/>
</dbReference>
<protein>
    <submittedName>
        <fullName evidence="4">Iron(III) transport system substrate-binding protein</fullName>
    </submittedName>
</protein>
<dbReference type="Proteomes" id="UP000278222">
    <property type="component" value="Unassembled WGS sequence"/>
</dbReference>
<evidence type="ECO:0000256" key="3">
    <source>
        <dbReference type="SAM" id="SignalP"/>
    </source>
</evidence>
<feature type="binding site" evidence="2">
    <location>
        <position position="226"/>
    </location>
    <ligand>
        <name>Fe cation</name>
        <dbReference type="ChEBI" id="CHEBI:24875"/>
    </ligand>
</feature>
<dbReference type="PANTHER" id="PTHR30006">
    <property type="entry name" value="THIAMINE-BINDING PERIPLASMIC PROTEIN-RELATED"/>
    <property type="match status" value="1"/>
</dbReference>
<dbReference type="AlphaFoldDB" id="A0A3N1LIS8"/>
<reference evidence="4 5" key="1">
    <citation type="submission" date="2018-11" db="EMBL/GenBank/DDBJ databases">
        <title>Genomic Encyclopedia of Type Strains, Phase IV (KMG-IV): sequencing the most valuable type-strain genomes for metagenomic binning, comparative biology and taxonomic classification.</title>
        <authorList>
            <person name="Goeker M."/>
        </authorList>
    </citation>
    <scope>NUCLEOTIDE SEQUENCE [LARGE SCALE GENOMIC DNA]</scope>
    <source>
        <strain evidence="4 5">DSM 5900</strain>
    </source>
</reference>
<dbReference type="GO" id="GO:0046872">
    <property type="term" value="F:metal ion binding"/>
    <property type="evidence" value="ECO:0007669"/>
    <property type="project" value="UniProtKB-KW"/>
</dbReference>
<sequence>MTRFGTGFVVALAAALAAGAASAKTQLTVYTALENEQLRPYKAAFEAANPDVEIVWVRDSTGVITARLLAEKANPKADVIMGVAVTSLILFENEGMIEPYAVRGADQLRPAFRDAKNPPAWIGMDAYMSAVCYNTVEGQKKNIPQPTSWADLLKPEYRGQIVMPNPASSGTGFLSVSGWLQSMGEAPGWKYMDGLHQNVAVYTHSGSAPCVQAARGEYVVGISFEYRAAQEKTKGAPISVILPTEGVGWDLEASAIHKGTKNLEAAKKLMDWTATKDANVLFNNYFGVVAYPGVNKEVANYPKDAEAKMIKNDFAFSAKNRDAILTEWTKRYDGKSAPKK</sequence>
<comment type="caution">
    <text evidence="4">The sequence shown here is derived from an EMBL/GenBank/DDBJ whole genome shotgun (WGS) entry which is preliminary data.</text>
</comment>
<dbReference type="Pfam" id="PF13343">
    <property type="entry name" value="SBP_bac_6"/>
    <property type="match status" value="1"/>
</dbReference>
<dbReference type="NCBIfam" id="TIGR03261">
    <property type="entry name" value="phnS2"/>
    <property type="match status" value="1"/>
</dbReference>
<gene>
    <name evidence="4" type="ORF">EDC65_3053</name>
</gene>
<feature type="chain" id="PRO_5017929659" evidence="3">
    <location>
        <begin position="24"/>
        <end position="340"/>
    </location>
</feature>
<keyword evidence="1 3" id="KW-0732">Signal</keyword>
<proteinExistence type="predicted"/>
<accession>A0A3N1LIS8</accession>
<evidence type="ECO:0000313" key="4">
    <source>
        <dbReference type="EMBL" id="ROP91190.1"/>
    </source>
</evidence>
<dbReference type="PIRSF" id="PIRSF002825">
    <property type="entry name" value="CfbpA"/>
    <property type="match status" value="1"/>
</dbReference>
<dbReference type="InterPro" id="IPR026045">
    <property type="entry name" value="Ferric-bd"/>
</dbReference>
<evidence type="ECO:0000313" key="5">
    <source>
        <dbReference type="Proteomes" id="UP000278222"/>
    </source>
</evidence>
<evidence type="ECO:0000256" key="2">
    <source>
        <dbReference type="PIRSR" id="PIRSR002825-1"/>
    </source>
</evidence>
<keyword evidence="5" id="KW-1185">Reference proteome</keyword>
<keyword evidence="2" id="KW-0408">Iron</keyword>
<feature type="signal peptide" evidence="3">
    <location>
        <begin position="1"/>
        <end position="23"/>
    </location>
</feature>
<dbReference type="GO" id="GO:0015888">
    <property type="term" value="P:thiamine transport"/>
    <property type="evidence" value="ECO:0007669"/>
    <property type="project" value="TreeGrafter"/>
</dbReference>
<dbReference type="OrthoDB" id="9766989at2"/>
<evidence type="ECO:0000256" key="1">
    <source>
        <dbReference type="ARBA" id="ARBA00022729"/>
    </source>
</evidence>
<dbReference type="CDD" id="cd13544">
    <property type="entry name" value="PBP2_Fbp_like_1"/>
    <property type="match status" value="1"/>
</dbReference>
<dbReference type="GO" id="GO:0030976">
    <property type="term" value="F:thiamine pyrophosphate binding"/>
    <property type="evidence" value="ECO:0007669"/>
    <property type="project" value="TreeGrafter"/>
</dbReference>